<dbReference type="Proteomes" id="UP000078541">
    <property type="component" value="Unassembled WGS sequence"/>
</dbReference>
<feature type="compositionally biased region" description="Polar residues" evidence="1">
    <location>
        <begin position="33"/>
        <end position="55"/>
    </location>
</feature>
<accession>A0A195FLC9</accession>
<keyword evidence="3" id="KW-1185">Reference proteome</keyword>
<evidence type="ECO:0000313" key="2">
    <source>
        <dbReference type="EMBL" id="KYN41067.1"/>
    </source>
</evidence>
<evidence type="ECO:0000256" key="1">
    <source>
        <dbReference type="SAM" id="MobiDB-lite"/>
    </source>
</evidence>
<organism evidence="2 3">
    <name type="scientific">Trachymyrmex septentrionalis</name>
    <dbReference type="NCBI Taxonomy" id="34720"/>
    <lineage>
        <taxon>Eukaryota</taxon>
        <taxon>Metazoa</taxon>
        <taxon>Ecdysozoa</taxon>
        <taxon>Arthropoda</taxon>
        <taxon>Hexapoda</taxon>
        <taxon>Insecta</taxon>
        <taxon>Pterygota</taxon>
        <taxon>Neoptera</taxon>
        <taxon>Endopterygota</taxon>
        <taxon>Hymenoptera</taxon>
        <taxon>Apocrita</taxon>
        <taxon>Aculeata</taxon>
        <taxon>Formicoidea</taxon>
        <taxon>Formicidae</taxon>
        <taxon>Myrmicinae</taxon>
        <taxon>Trachymyrmex</taxon>
    </lineage>
</organism>
<sequence>MINCAGARWSRVNRQAGYSYRRPNVPFSLPTERGSQQGYPSSQPTQGSSFATSHSDGFPNFPLTGDVIKLSGPAGGSNFATASSSASASASSGTFIGQQMSYPSSSGYPSVTPGYSSATKGYRMVGDFLFSKKLQINVRLNYEMRHVGSVGGGRQSDVVGAGDWPLSQIAVTGPGATWTARAHVHPGDRVDR</sequence>
<evidence type="ECO:0000313" key="3">
    <source>
        <dbReference type="Proteomes" id="UP000078541"/>
    </source>
</evidence>
<dbReference type="EMBL" id="KQ981490">
    <property type="protein sequence ID" value="KYN41067.1"/>
    <property type="molecule type" value="Genomic_DNA"/>
</dbReference>
<reference evidence="2 3" key="1">
    <citation type="submission" date="2016-03" db="EMBL/GenBank/DDBJ databases">
        <title>Trachymyrmex septentrionalis WGS genome.</title>
        <authorList>
            <person name="Nygaard S."/>
            <person name="Hu H."/>
            <person name="Boomsma J."/>
            <person name="Zhang G."/>
        </authorList>
    </citation>
    <scope>NUCLEOTIDE SEQUENCE [LARGE SCALE GENOMIC DNA]</scope>
    <source>
        <strain evidence="2">Tsep2-gDNA-1</strain>
        <tissue evidence="2">Whole body</tissue>
    </source>
</reference>
<protein>
    <submittedName>
        <fullName evidence="2">Uncharacterized protein</fullName>
    </submittedName>
</protein>
<proteinExistence type="predicted"/>
<dbReference type="AlphaFoldDB" id="A0A195FLC9"/>
<feature type="region of interest" description="Disordered" evidence="1">
    <location>
        <begin position="21"/>
        <end position="55"/>
    </location>
</feature>
<name>A0A195FLC9_9HYME</name>
<gene>
    <name evidence="2" type="ORF">ALC56_04216</name>
</gene>
<dbReference type="STRING" id="34720.A0A195FLC9"/>